<dbReference type="EMBL" id="MT143783">
    <property type="protein sequence ID" value="QJB02441.1"/>
    <property type="molecule type" value="Genomic_DNA"/>
</dbReference>
<accession>A0A6M3M3M2</accession>
<evidence type="ECO:0000313" key="1">
    <source>
        <dbReference type="EMBL" id="QJA98630.1"/>
    </source>
</evidence>
<reference evidence="2" key="1">
    <citation type="submission" date="2020-03" db="EMBL/GenBank/DDBJ databases">
        <title>The deep terrestrial virosphere.</title>
        <authorList>
            <person name="Holmfeldt K."/>
            <person name="Nilsson E."/>
            <person name="Simone D."/>
            <person name="Lopez-Fernandez M."/>
            <person name="Wu X."/>
            <person name="de Brujin I."/>
            <person name="Lundin D."/>
            <person name="Andersson A."/>
            <person name="Bertilsson S."/>
            <person name="Dopson M."/>
        </authorList>
    </citation>
    <scope>NUCLEOTIDE SEQUENCE</scope>
    <source>
        <strain evidence="1">MM171A01683</strain>
        <strain evidence="2">MM171B01273</strain>
    </source>
</reference>
<protein>
    <submittedName>
        <fullName evidence="2">Uncharacterized protein</fullName>
    </submittedName>
</protein>
<dbReference type="AlphaFoldDB" id="A0A6M3M3M2"/>
<organism evidence="2">
    <name type="scientific">viral metagenome</name>
    <dbReference type="NCBI Taxonomy" id="1070528"/>
    <lineage>
        <taxon>unclassified sequences</taxon>
        <taxon>metagenomes</taxon>
        <taxon>organismal metagenomes</taxon>
    </lineage>
</organism>
<proteinExistence type="predicted"/>
<sequence length="126" mass="14855">MEALAVKKQLNSRLKNIDSRLKRIEDILELSPTVTKFSWKQFNEVDQKILFYLLRKDREGATTTEIATALNLKSPDGSGRVSVYRRLRRIERISRTMKGLPIVLSERKRWTLNFDDFSFHVKEDEL</sequence>
<gene>
    <name evidence="1" type="ORF">MM171A01683_0005</name>
    <name evidence="2" type="ORF">MM171B01273_0017</name>
</gene>
<dbReference type="EMBL" id="MT143596">
    <property type="protein sequence ID" value="QJA98630.1"/>
    <property type="molecule type" value="Genomic_DNA"/>
</dbReference>
<evidence type="ECO:0000313" key="2">
    <source>
        <dbReference type="EMBL" id="QJB02441.1"/>
    </source>
</evidence>
<name>A0A6M3M3M2_9ZZZZ</name>